<dbReference type="AlphaFoldDB" id="A0A0D0AMJ5"/>
<dbReference type="InterPro" id="IPR046700">
    <property type="entry name" value="DUF6570"/>
</dbReference>
<accession>A0A0D0AMJ5</accession>
<keyword evidence="3" id="KW-1185">Reference proteome</keyword>
<feature type="non-terminal residue" evidence="2">
    <location>
        <position position="1"/>
    </location>
</feature>
<name>A0A0D0AMJ5_9AGAR</name>
<sequence length="144" mass="16033">ISEVLAIMFSGPCKPTDDEYKRALLFVRQNKVAHAIQWLILNHSDYADVTFSPENLDGYSSEVPIVAVEYFQKHSNHTAEGVSVHDNLEDDGIEGGECVFTVHGIVGEDLKHMSTEQIQARALQHLDDEGKFLRTSHAANPESI</sequence>
<proteinExistence type="predicted"/>
<organism evidence="2 3">
    <name type="scientific">Collybiopsis luxurians FD-317 M1</name>
    <dbReference type="NCBI Taxonomy" id="944289"/>
    <lineage>
        <taxon>Eukaryota</taxon>
        <taxon>Fungi</taxon>
        <taxon>Dikarya</taxon>
        <taxon>Basidiomycota</taxon>
        <taxon>Agaricomycotina</taxon>
        <taxon>Agaricomycetes</taxon>
        <taxon>Agaricomycetidae</taxon>
        <taxon>Agaricales</taxon>
        <taxon>Marasmiineae</taxon>
        <taxon>Omphalotaceae</taxon>
        <taxon>Collybiopsis</taxon>
        <taxon>Collybiopsis luxurians</taxon>
    </lineage>
</organism>
<reference evidence="2 3" key="1">
    <citation type="submission" date="2014-04" db="EMBL/GenBank/DDBJ databases">
        <title>Evolutionary Origins and Diversification of the Mycorrhizal Mutualists.</title>
        <authorList>
            <consortium name="DOE Joint Genome Institute"/>
            <consortium name="Mycorrhizal Genomics Consortium"/>
            <person name="Kohler A."/>
            <person name="Kuo A."/>
            <person name="Nagy L.G."/>
            <person name="Floudas D."/>
            <person name="Copeland A."/>
            <person name="Barry K.W."/>
            <person name="Cichocki N."/>
            <person name="Veneault-Fourrey C."/>
            <person name="LaButti K."/>
            <person name="Lindquist E.A."/>
            <person name="Lipzen A."/>
            <person name="Lundell T."/>
            <person name="Morin E."/>
            <person name="Murat C."/>
            <person name="Riley R."/>
            <person name="Ohm R."/>
            <person name="Sun H."/>
            <person name="Tunlid A."/>
            <person name="Henrissat B."/>
            <person name="Grigoriev I.V."/>
            <person name="Hibbett D.S."/>
            <person name="Martin F."/>
        </authorList>
    </citation>
    <scope>NUCLEOTIDE SEQUENCE [LARGE SCALE GENOMIC DNA]</scope>
    <source>
        <strain evidence="2 3">FD-317 M1</strain>
    </source>
</reference>
<dbReference type="Pfam" id="PF20209">
    <property type="entry name" value="DUF6570"/>
    <property type="match status" value="1"/>
</dbReference>
<dbReference type="Proteomes" id="UP000053593">
    <property type="component" value="Unassembled WGS sequence"/>
</dbReference>
<protein>
    <recommendedName>
        <fullName evidence="1">DUF6570 domain-containing protein</fullName>
    </recommendedName>
</protein>
<dbReference type="EMBL" id="KN834863">
    <property type="protein sequence ID" value="KIK51455.1"/>
    <property type="molecule type" value="Genomic_DNA"/>
</dbReference>
<gene>
    <name evidence="2" type="ORF">GYMLUDRAFT_181422</name>
</gene>
<dbReference type="HOGENOM" id="CLU_090397_0_0_1"/>
<evidence type="ECO:0000313" key="2">
    <source>
        <dbReference type="EMBL" id="KIK51455.1"/>
    </source>
</evidence>
<feature type="domain" description="DUF6570" evidence="1">
    <location>
        <begin position="1"/>
        <end position="57"/>
    </location>
</feature>
<dbReference type="OrthoDB" id="3221862at2759"/>
<evidence type="ECO:0000313" key="3">
    <source>
        <dbReference type="Proteomes" id="UP000053593"/>
    </source>
</evidence>
<evidence type="ECO:0000259" key="1">
    <source>
        <dbReference type="Pfam" id="PF20209"/>
    </source>
</evidence>